<reference evidence="2 3" key="1">
    <citation type="submission" date="2016-11" db="EMBL/GenBank/DDBJ databases">
        <authorList>
            <person name="Varghese N."/>
            <person name="Submissions S."/>
        </authorList>
    </citation>
    <scope>NUCLEOTIDE SEQUENCE [LARGE SCALE GENOMIC DNA]</scope>
    <source>
        <strain evidence="2 3">DSM 28249</strain>
    </source>
</reference>
<feature type="compositionally biased region" description="Polar residues" evidence="1">
    <location>
        <begin position="115"/>
        <end position="125"/>
    </location>
</feature>
<organism evidence="2 3">
    <name type="scientific">Roseovarius litoreus</name>
    <dbReference type="NCBI Taxonomy" id="1155722"/>
    <lineage>
        <taxon>Bacteria</taxon>
        <taxon>Pseudomonadati</taxon>
        <taxon>Pseudomonadota</taxon>
        <taxon>Alphaproteobacteria</taxon>
        <taxon>Rhodobacterales</taxon>
        <taxon>Roseobacteraceae</taxon>
        <taxon>Roseovarius</taxon>
    </lineage>
</organism>
<accession>A0A1M7DSN3</accession>
<feature type="compositionally biased region" description="Basic and acidic residues" evidence="1">
    <location>
        <begin position="174"/>
        <end position="196"/>
    </location>
</feature>
<keyword evidence="3" id="KW-1185">Reference proteome</keyword>
<feature type="compositionally biased region" description="Basic and acidic residues" evidence="1">
    <location>
        <begin position="94"/>
        <end position="105"/>
    </location>
</feature>
<dbReference type="EMBL" id="FRCB01000003">
    <property type="protein sequence ID" value="SHL82521.1"/>
    <property type="molecule type" value="Genomic_DNA"/>
</dbReference>
<evidence type="ECO:0000256" key="1">
    <source>
        <dbReference type="SAM" id="MobiDB-lite"/>
    </source>
</evidence>
<feature type="compositionally biased region" description="Acidic residues" evidence="1">
    <location>
        <begin position="151"/>
        <end position="173"/>
    </location>
</feature>
<evidence type="ECO:0000313" key="2">
    <source>
        <dbReference type="EMBL" id="SHL82521.1"/>
    </source>
</evidence>
<proteinExistence type="predicted"/>
<sequence length="343" mass="37535">MSDPVSNAEIEDVLSSIRRLVSNGDRDKTHVLPAAKTESADKLVLTPALRVDASEDDGDRESHQAENDSDLSAIGDSFEFHHVPQEDEAATGDHPQDALLLKEGDEAQAEEAATSEMSDAETPSESLPEPEHHDSAETSDDPVSQEHSSDNDEPDAEHDDGDQSPEPEAQNDEDASKKVVLGDRIAEVEDAVAAREDEWEPDGETDDPYSGSEVTPMAWEDYGPEPEHEESAPVMRGPSLVYASPDWGSAGADDRSTSEARDDAALSDRVTDPEDGSEKTRENEAALWSDEGEAIIDEDTLRDMVSEIVRQELQGALGERITRNVRKLVRREIHRALTSQEFD</sequence>
<protein>
    <submittedName>
        <fullName evidence="2">Uncharacterized protein</fullName>
    </submittedName>
</protein>
<dbReference type="Proteomes" id="UP000322545">
    <property type="component" value="Unassembled WGS sequence"/>
</dbReference>
<evidence type="ECO:0000313" key="3">
    <source>
        <dbReference type="Proteomes" id="UP000322545"/>
    </source>
</evidence>
<name>A0A1M7DSN3_9RHOB</name>
<gene>
    <name evidence="2" type="ORF">SAMN05443432_10345</name>
</gene>
<feature type="compositionally biased region" description="Basic and acidic residues" evidence="1">
    <location>
        <begin position="252"/>
        <end position="284"/>
    </location>
</feature>
<feature type="region of interest" description="Disordered" evidence="1">
    <location>
        <begin position="46"/>
        <end position="285"/>
    </location>
</feature>
<feature type="compositionally biased region" description="Acidic residues" evidence="1">
    <location>
        <begin position="197"/>
        <end position="207"/>
    </location>
</feature>
<dbReference type="AlphaFoldDB" id="A0A1M7DSN3"/>